<evidence type="ECO:0000313" key="1">
    <source>
        <dbReference type="EMBL" id="THF77414.1"/>
    </source>
</evidence>
<comment type="caution">
    <text evidence="1">The sequence shown here is derived from an EMBL/GenBank/DDBJ whole genome shotgun (WGS) entry which is preliminary data.</text>
</comment>
<keyword evidence="2" id="KW-1185">Reference proteome</keyword>
<dbReference type="Proteomes" id="UP000310334">
    <property type="component" value="Unassembled WGS sequence"/>
</dbReference>
<dbReference type="OrthoDB" id="2937529at2"/>
<evidence type="ECO:0000313" key="2">
    <source>
        <dbReference type="Proteomes" id="UP000310334"/>
    </source>
</evidence>
<dbReference type="AlphaFoldDB" id="A0A4S4BT26"/>
<name>A0A4S4BT26_9BACI</name>
<dbReference type="EMBL" id="SSNT01000015">
    <property type="protein sequence ID" value="THF77414.1"/>
    <property type="molecule type" value="Genomic_DNA"/>
</dbReference>
<gene>
    <name evidence="1" type="ORF">E6W99_18920</name>
</gene>
<dbReference type="RefSeq" id="WP_136356714.1">
    <property type="nucleotide sequence ID" value="NZ_CP046266.1"/>
</dbReference>
<accession>A0A4S4BT26</accession>
<protein>
    <submittedName>
        <fullName evidence="1">Uncharacterized protein</fullName>
    </submittedName>
</protein>
<reference evidence="1 2" key="1">
    <citation type="submission" date="2019-04" db="EMBL/GenBank/DDBJ databases">
        <title>Bacillus sediminilitoris sp. nov., isolated from a tidal flat sediment on the East China Sea.</title>
        <authorList>
            <person name="Wei Y."/>
            <person name="Mao H."/>
            <person name="Fang J."/>
        </authorList>
    </citation>
    <scope>NUCLEOTIDE SEQUENCE [LARGE SCALE GENOMIC DNA]</scope>
    <source>
        <strain evidence="1 2">DSL-17</strain>
    </source>
</reference>
<sequence length="86" mass="9883">MTIRVVAMQKQGVKSKVFYLNPSEPKSQQLYMAVIDNALKIEILTVFNDKTNEYEEVTSLFQTSFLNNLAQQITTQLIYHNQAKAL</sequence>
<organism evidence="1 2">
    <name type="scientific">Metabacillus sediminilitoris</name>
    <dbReference type="NCBI Taxonomy" id="2567941"/>
    <lineage>
        <taxon>Bacteria</taxon>
        <taxon>Bacillati</taxon>
        <taxon>Bacillota</taxon>
        <taxon>Bacilli</taxon>
        <taxon>Bacillales</taxon>
        <taxon>Bacillaceae</taxon>
        <taxon>Metabacillus</taxon>
    </lineage>
</organism>
<proteinExistence type="predicted"/>